<dbReference type="PANTHER" id="PTHR48107">
    <property type="entry name" value="NADPH-DEPENDENT ALDEHYDE REDUCTASE-LIKE PROTEIN, CHLOROPLASTIC-RELATED"/>
    <property type="match status" value="1"/>
</dbReference>
<name>A0A072NXL8_9EURO</name>
<protein>
    <recommendedName>
        <fullName evidence="7">Oxidoreductase</fullName>
    </recommendedName>
</protein>
<dbReference type="InterPro" id="IPR020904">
    <property type="entry name" value="Sc_DH/Rdtase_CS"/>
</dbReference>
<feature type="chain" id="PRO_5001683055" description="Oxidoreductase" evidence="4">
    <location>
        <begin position="25"/>
        <end position="323"/>
    </location>
</feature>
<dbReference type="SUPFAM" id="SSF51735">
    <property type="entry name" value="NAD(P)-binding Rossmann-fold domains"/>
    <property type="match status" value="1"/>
</dbReference>
<sequence>MALYSRYLRIGACLLLGLVLPVSSQENSTVVEGLVDPRARYTANYTIPDQGFPGLQSNFEIAPDCGEDNYVGTGRLVGRRALITGGDSGIGRAVAIAYAREGADVVINYLPEEESDAQDVVSVITSSTSSQIFTIPGDLRNESFCVDLVSRAAELLGGLDILVSNAAYSNISEDIRTLSNEQFDRTIYTNIYANFWLSRAARPLLEPGSSIIFTSSGITQAPSGGLIDYGATKGFVTTFSRSLALQLTPFGIRVNAVAPALVLTNFLSTQGMTTEIMRDVISSTAPLGRIEQPIELAPVYVGLAENAATYVSGSLWSASGGQG</sequence>
<accession>A0A072NXL8</accession>
<keyword evidence="6" id="KW-1185">Reference proteome</keyword>
<dbReference type="GeneID" id="25286454"/>
<dbReference type="RefSeq" id="XP_013254906.1">
    <property type="nucleotide sequence ID" value="XM_013399452.1"/>
</dbReference>
<evidence type="ECO:0000256" key="4">
    <source>
        <dbReference type="SAM" id="SignalP"/>
    </source>
</evidence>
<dbReference type="GO" id="GO:0016614">
    <property type="term" value="F:oxidoreductase activity, acting on CH-OH group of donors"/>
    <property type="evidence" value="ECO:0007669"/>
    <property type="project" value="UniProtKB-ARBA"/>
</dbReference>
<gene>
    <name evidence="5" type="ORF">A1O9_11556</name>
</gene>
<reference evidence="5 6" key="1">
    <citation type="submission" date="2013-03" db="EMBL/GenBank/DDBJ databases">
        <title>The Genome Sequence of Exophiala aquamarina CBS 119918.</title>
        <authorList>
            <consortium name="The Broad Institute Genomics Platform"/>
            <person name="Cuomo C."/>
            <person name="de Hoog S."/>
            <person name="Gorbushina A."/>
            <person name="Walker B."/>
            <person name="Young S.K."/>
            <person name="Zeng Q."/>
            <person name="Gargeya S."/>
            <person name="Fitzgerald M."/>
            <person name="Haas B."/>
            <person name="Abouelleil A."/>
            <person name="Allen A.W."/>
            <person name="Alvarado L."/>
            <person name="Arachchi H.M."/>
            <person name="Berlin A.M."/>
            <person name="Chapman S.B."/>
            <person name="Gainer-Dewar J."/>
            <person name="Goldberg J."/>
            <person name="Griggs A."/>
            <person name="Gujja S."/>
            <person name="Hansen M."/>
            <person name="Howarth C."/>
            <person name="Imamovic A."/>
            <person name="Ireland A."/>
            <person name="Larimer J."/>
            <person name="McCowan C."/>
            <person name="Murphy C."/>
            <person name="Pearson M."/>
            <person name="Poon T.W."/>
            <person name="Priest M."/>
            <person name="Roberts A."/>
            <person name="Saif S."/>
            <person name="Shea T."/>
            <person name="Sisk P."/>
            <person name="Sykes S."/>
            <person name="Wortman J."/>
            <person name="Nusbaum C."/>
            <person name="Birren B."/>
        </authorList>
    </citation>
    <scope>NUCLEOTIDE SEQUENCE [LARGE SCALE GENOMIC DNA]</scope>
    <source>
        <strain evidence="5 6">CBS 119918</strain>
    </source>
</reference>
<proteinExistence type="inferred from homology"/>
<comment type="similarity">
    <text evidence="1">Belongs to the short-chain dehydrogenases/reductases (SDR) family.</text>
</comment>
<evidence type="ECO:0000256" key="3">
    <source>
        <dbReference type="ARBA" id="ARBA00023002"/>
    </source>
</evidence>
<dbReference type="AlphaFoldDB" id="A0A072NXL8"/>
<dbReference type="FunFam" id="3.40.50.720:FF:000084">
    <property type="entry name" value="Short-chain dehydrogenase reductase"/>
    <property type="match status" value="1"/>
</dbReference>
<dbReference type="Proteomes" id="UP000027920">
    <property type="component" value="Unassembled WGS sequence"/>
</dbReference>
<dbReference type="STRING" id="1182545.A0A072NXL8"/>
<dbReference type="OrthoDB" id="47007at2759"/>
<dbReference type="PROSITE" id="PS00061">
    <property type="entry name" value="ADH_SHORT"/>
    <property type="match status" value="1"/>
</dbReference>
<dbReference type="Gene3D" id="3.40.50.720">
    <property type="entry name" value="NAD(P)-binding Rossmann-like Domain"/>
    <property type="match status" value="1"/>
</dbReference>
<evidence type="ECO:0000256" key="1">
    <source>
        <dbReference type="ARBA" id="ARBA00006484"/>
    </source>
</evidence>
<feature type="signal peptide" evidence="4">
    <location>
        <begin position="1"/>
        <end position="24"/>
    </location>
</feature>
<dbReference type="InterPro" id="IPR036291">
    <property type="entry name" value="NAD(P)-bd_dom_sf"/>
</dbReference>
<comment type="caution">
    <text evidence="5">The sequence shown here is derived from an EMBL/GenBank/DDBJ whole genome shotgun (WGS) entry which is preliminary data.</text>
</comment>
<organism evidence="5 6">
    <name type="scientific">Exophiala aquamarina CBS 119918</name>
    <dbReference type="NCBI Taxonomy" id="1182545"/>
    <lineage>
        <taxon>Eukaryota</taxon>
        <taxon>Fungi</taxon>
        <taxon>Dikarya</taxon>
        <taxon>Ascomycota</taxon>
        <taxon>Pezizomycotina</taxon>
        <taxon>Eurotiomycetes</taxon>
        <taxon>Chaetothyriomycetidae</taxon>
        <taxon>Chaetothyriales</taxon>
        <taxon>Herpotrichiellaceae</taxon>
        <taxon>Exophiala</taxon>
    </lineage>
</organism>
<evidence type="ECO:0008006" key="7">
    <source>
        <dbReference type="Google" id="ProtNLM"/>
    </source>
</evidence>
<dbReference type="PANTHER" id="PTHR48107:SF16">
    <property type="entry name" value="NADPH-DEPENDENT ALDEHYDE REDUCTASE 1, CHLOROPLASTIC"/>
    <property type="match status" value="1"/>
</dbReference>
<keyword evidence="3" id="KW-0560">Oxidoreductase</keyword>
<dbReference type="VEuPathDB" id="FungiDB:A1O9_11556"/>
<evidence type="ECO:0000313" key="5">
    <source>
        <dbReference type="EMBL" id="KEF52316.1"/>
    </source>
</evidence>
<dbReference type="PRINTS" id="PR00081">
    <property type="entry name" value="GDHRDH"/>
</dbReference>
<dbReference type="HOGENOM" id="CLU_010194_4_0_1"/>
<evidence type="ECO:0000313" key="6">
    <source>
        <dbReference type="Proteomes" id="UP000027920"/>
    </source>
</evidence>
<dbReference type="InterPro" id="IPR002347">
    <property type="entry name" value="SDR_fam"/>
</dbReference>
<keyword evidence="2" id="KW-0521">NADP</keyword>
<dbReference type="EMBL" id="AMGV01000018">
    <property type="protein sequence ID" value="KEF52316.1"/>
    <property type="molecule type" value="Genomic_DNA"/>
</dbReference>
<dbReference type="Pfam" id="PF13561">
    <property type="entry name" value="adh_short_C2"/>
    <property type="match status" value="1"/>
</dbReference>
<keyword evidence="4" id="KW-0732">Signal</keyword>
<evidence type="ECO:0000256" key="2">
    <source>
        <dbReference type="ARBA" id="ARBA00022857"/>
    </source>
</evidence>